<keyword evidence="4" id="KW-1185">Reference proteome</keyword>
<organism evidence="3 4">
    <name type="scientific">Tepiditoga spiralis</name>
    <dbReference type="NCBI Taxonomy" id="2108365"/>
    <lineage>
        <taxon>Bacteria</taxon>
        <taxon>Thermotogati</taxon>
        <taxon>Thermotogota</taxon>
        <taxon>Thermotogae</taxon>
        <taxon>Petrotogales</taxon>
        <taxon>Petrotogaceae</taxon>
        <taxon>Tepiditoga</taxon>
    </lineage>
</organism>
<feature type="domain" description="PD-(D/E)XK endonuclease-like" evidence="2">
    <location>
        <begin position="727"/>
        <end position="1044"/>
    </location>
</feature>
<dbReference type="InParanoid" id="A0A7G1G2L0"/>
<dbReference type="AlphaFoldDB" id="A0A7G1G2L0"/>
<evidence type="ECO:0000259" key="2">
    <source>
        <dbReference type="Pfam" id="PF12705"/>
    </source>
</evidence>
<evidence type="ECO:0000313" key="4">
    <source>
        <dbReference type="Proteomes" id="UP000516361"/>
    </source>
</evidence>
<dbReference type="EMBL" id="AP018712">
    <property type="protein sequence ID" value="BBE30095.1"/>
    <property type="molecule type" value="Genomic_DNA"/>
</dbReference>
<evidence type="ECO:0000313" key="3">
    <source>
        <dbReference type="EMBL" id="BBE30095.1"/>
    </source>
</evidence>
<protein>
    <recommendedName>
        <fullName evidence="2">PD-(D/E)XK endonuclease-like domain-containing protein</fullName>
    </recommendedName>
</protein>
<dbReference type="KEGG" id="ocy:OSSY52_02360"/>
<dbReference type="Proteomes" id="UP000516361">
    <property type="component" value="Chromosome"/>
</dbReference>
<name>A0A7G1G2L0_9BACT</name>
<keyword evidence="1" id="KW-0175">Coiled coil</keyword>
<reference evidence="3 4" key="1">
    <citation type="submission" date="2018-06" db="EMBL/GenBank/DDBJ databases">
        <title>Genome sequencing of Oceanotoga sp. sy52.</title>
        <authorList>
            <person name="Mori K."/>
        </authorList>
    </citation>
    <scope>NUCLEOTIDE SEQUENCE [LARGE SCALE GENOMIC DNA]</scope>
    <source>
        <strain evidence="4">sy52</strain>
    </source>
</reference>
<feature type="coiled-coil region" evidence="1">
    <location>
        <begin position="423"/>
        <end position="463"/>
    </location>
</feature>
<dbReference type="InterPro" id="IPR038726">
    <property type="entry name" value="PDDEXK_AddAB-type"/>
</dbReference>
<proteinExistence type="predicted"/>
<dbReference type="SUPFAM" id="SSF52540">
    <property type="entry name" value="P-loop containing nucleoside triphosphate hydrolases"/>
    <property type="match status" value="1"/>
</dbReference>
<accession>A0A7G1G2L0</accession>
<dbReference type="InterPro" id="IPR027417">
    <property type="entry name" value="P-loop_NTPase"/>
</dbReference>
<dbReference type="Pfam" id="PF12705">
    <property type="entry name" value="PDDEXK_1"/>
    <property type="match status" value="1"/>
</dbReference>
<evidence type="ECO:0000256" key="1">
    <source>
        <dbReference type="SAM" id="Coils"/>
    </source>
</evidence>
<gene>
    <name evidence="3" type="ORF">OSSY52_02360</name>
</gene>
<sequence length="1061" mass="126476">MSKLAMINFDFFELKNTHFDEVAEKVKKLYEKDPLNFLFIGPSGFYVKQVADRVAKKLNKTINRDGFRVINQYITEIFKVYNPTSIIIDRDFLKIYIEKEIEDLIEREKNDVEFSKYVNVLSKSTKSTEYILDIFEKKWEINKIEDKKALTYSNVYLNLENMETNTNFYKLYKKLEESLENILNKKFNDEINIGQNYDSISIYKWFYTNFKDKLGKNIVISGFFDISPVTSKVLEKLVDSFENSHIYAWEMLKDRSFESLKGFYKFMDDKIKVSKRKQILLKDVFKEKNISIYRTSDIVLEVEKISKDIKKKILVGIQPEEIGVVVSDAMTAKMFSDYFDEINVPHRFKDDNPLSQSRIVSILLQPLKTVVRGYEIEDMLAMIESGYCGKININIDEFEKYLKKLNLFYSSKSSLKKRKDEWNSAFEDEINKLKYSIKNTEESERVKRELETLNELLRVSEDLFKLLKEIEESSKNFNVSTYREFLKKWEEEEILEIKTLKKYENFEVINSEIIALKEFSKMLIKTERTLEKIIGDKKINISKFYRIINDLCEIEKFRSSEKYSNTIEIMNLSDSRFVNKKYKYFIDFTENNYPKVSINPFLTSMNIANESLKISEKMHRRSLFISMIFSENIIFSTPISTLDGEPILSSPYEKEFFKYFDIKEVKMYGEKKEVIPKDADEIFSELEKDMYYILQNKDFNLTKEVKNLKENIKNNKWKINEKTKIGTISHNKVSTYVDCPFRYYLSYIAKIRGDKDFNIFSEGLIKHAAMKTLFGEYPYYDHMDNLYLNREKLINELSNIIEEIWKEMITEGLEKYSAIKEVEIEKISEELYESIGEILKDYINMGKKLKLNYSDVLKTEYFEETNIKIGKYKLKAEARIDRIDKTNGNYIYLMDQFEDNLKPEAYSIIDYKNKASFQSEQLFLYYKVLENSKEFDLKNKDVYLKFQPLDGSGKMGDKFIKIQKDMFIIKKKGNSKQFLALDLKEYENWFEKILSNIEESNFDPISIKDREIKRFLEETSEKYGNRKTGEKYYECEYCQYLKLCSMLEYLKNFKVKKGWKK</sequence>